<dbReference type="AlphaFoldDB" id="A0A2M4DEE9"/>
<sequence length="91" mass="10903">MMIDVWRRWRWMVMMKMVMVMMLLDAKTGRTTRKVTMKLLPMLLLRLITWMKSHTTSPADTWTTTPVRRTTGTTPIDTVRWSVPATRCSWW</sequence>
<dbReference type="EMBL" id="GGFL01011765">
    <property type="protein sequence ID" value="MBW75943.1"/>
    <property type="molecule type" value="Transcribed_RNA"/>
</dbReference>
<protein>
    <submittedName>
        <fullName evidence="1">Putative secreted protein</fullName>
    </submittedName>
</protein>
<reference evidence="1" key="1">
    <citation type="submission" date="2018-01" db="EMBL/GenBank/DDBJ databases">
        <title>An insight into the sialome of Amazonian anophelines.</title>
        <authorList>
            <person name="Ribeiro J.M."/>
            <person name="Scarpassa V."/>
            <person name="Calvo E."/>
        </authorList>
    </citation>
    <scope>NUCLEOTIDE SEQUENCE</scope>
</reference>
<accession>A0A2M4DEE9</accession>
<organism evidence="1">
    <name type="scientific">Anopheles darlingi</name>
    <name type="common">Mosquito</name>
    <dbReference type="NCBI Taxonomy" id="43151"/>
    <lineage>
        <taxon>Eukaryota</taxon>
        <taxon>Metazoa</taxon>
        <taxon>Ecdysozoa</taxon>
        <taxon>Arthropoda</taxon>
        <taxon>Hexapoda</taxon>
        <taxon>Insecta</taxon>
        <taxon>Pterygota</taxon>
        <taxon>Neoptera</taxon>
        <taxon>Endopterygota</taxon>
        <taxon>Diptera</taxon>
        <taxon>Nematocera</taxon>
        <taxon>Culicoidea</taxon>
        <taxon>Culicidae</taxon>
        <taxon>Anophelinae</taxon>
        <taxon>Anopheles</taxon>
    </lineage>
</organism>
<name>A0A2M4DEE9_ANODA</name>
<evidence type="ECO:0000313" key="1">
    <source>
        <dbReference type="EMBL" id="MBW75943.1"/>
    </source>
</evidence>
<proteinExistence type="predicted"/>